<keyword evidence="3" id="KW-1185">Reference proteome</keyword>
<dbReference type="PANTHER" id="PTHR47691">
    <property type="entry name" value="REGULATOR-RELATED"/>
    <property type="match status" value="1"/>
</dbReference>
<dbReference type="RefSeq" id="WP_344504833.1">
    <property type="nucleotide sequence ID" value="NZ_BAAAQD010000011.1"/>
</dbReference>
<proteinExistence type="predicted"/>
<dbReference type="SUPFAM" id="SSF48452">
    <property type="entry name" value="TPR-like"/>
    <property type="match status" value="2"/>
</dbReference>
<dbReference type="InterPro" id="IPR027417">
    <property type="entry name" value="P-loop_NTPase"/>
</dbReference>
<gene>
    <name evidence="2" type="ORF">GCM10009827_053200</name>
</gene>
<dbReference type="EMBL" id="BAAAQD010000011">
    <property type="protein sequence ID" value="GAA1529302.1"/>
    <property type="molecule type" value="Genomic_DNA"/>
</dbReference>
<protein>
    <recommendedName>
        <fullName evidence="1">AAA+ ATPase domain-containing protein</fullName>
    </recommendedName>
</protein>
<dbReference type="Pfam" id="PF13424">
    <property type="entry name" value="TPR_12"/>
    <property type="match status" value="2"/>
</dbReference>
<dbReference type="SMART" id="SM00028">
    <property type="entry name" value="TPR"/>
    <property type="match status" value="6"/>
</dbReference>
<dbReference type="SMART" id="SM00382">
    <property type="entry name" value="AAA"/>
    <property type="match status" value="2"/>
</dbReference>
<reference evidence="3" key="1">
    <citation type="journal article" date="2019" name="Int. J. Syst. Evol. Microbiol.">
        <title>The Global Catalogue of Microorganisms (GCM) 10K type strain sequencing project: providing services to taxonomists for standard genome sequencing and annotation.</title>
        <authorList>
            <consortium name="The Broad Institute Genomics Platform"/>
            <consortium name="The Broad Institute Genome Sequencing Center for Infectious Disease"/>
            <person name="Wu L."/>
            <person name="Ma J."/>
        </authorList>
    </citation>
    <scope>NUCLEOTIDE SEQUENCE [LARGE SCALE GENOMIC DNA]</scope>
    <source>
        <strain evidence="3">JCM 15933</strain>
    </source>
</reference>
<dbReference type="PANTHER" id="PTHR47691:SF3">
    <property type="entry name" value="HTH-TYPE TRANSCRIPTIONAL REGULATOR RV0890C-RELATED"/>
    <property type="match status" value="1"/>
</dbReference>
<organism evidence="2 3">
    <name type="scientific">Dactylosporangium maewongense</name>
    <dbReference type="NCBI Taxonomy" id="634393"/>
    <lineage>
        <taxon>Bacteria</taxon>
        <taxon>Bacillati</taxon>
        <taxon>Actinomycetota</taxon>
        <taxon>Actinomycetes</taxon>
        <taxon>Micromonosporales</taxon>
        <taxon>Micromonosporaceae</taxon>
        <taxon>Dactylosporangium</taxon>
    </lineage>
</organism>
<evidence type="ECO:0000259" key="1">
    <source>
        <dbReference type="SMART" id="SM00382"/>
    </source>
</evidence>
<dbReference type="Proteomes" id="UP001501470">
    <property type="component" value="Unassembled WGS sequence"/>
</dbReference>
<feature type="domain" description="AAA+ ATPase" evidence="1">
    <location>
        <begin position="121"/>
        <end position="214"/>
    </location>
</feature>
<comment type="caution">
    <text evidence="2">The sequence shown here is derived from an EMBL/GenBank/DDBJ whole genome shotgun (WGS) entry which is preliminary data.</text>
</comment>
<dbReference type="InterPro" id="IPR003593">
    <property type="entry name" value="AAA+_ATPase"/>
</dbReference>
<accession>A0ABP4LQ82</accession>
<evidence type="ECO:0000313" key="3">
    <source>
        <dbReference type="Proteomes" id="UP001501470"/>
    </source>
</evidence>
<feature type="domain" description="AAA+ ATPase" evidence="1">
    <location>
        <begin position="324"/>
        <end position="469"/>
    </location>
</feature>
<sequence length="1029" mass="109940">MRGRLLVGLALVAVAGGLIVAMSTGAVPSSPMWTLVLTSILTIPFAVFADLIGSWWGKSVDGHGDRRGVLVRTCLVDERGTLPQVARADRPTLLGASAGTTGVTTYVPRDVDADLDRLLRQTRVLVVQGPAGCGKSRAAYEALRRVYPRCTLVAPRDPAALVAIVEANIPLRRTVLWLDDLDAFIAAGHVDRFLLHRLASRRTGPLVIVGTRPDPAPVTGLLREFLNGAEIASMSDVWSEQEQARFTEAATTDSVLAGVDRAAAGGRLLASLGAGPATDPAPMPAPVIPPQPTAPPVARPSIPAAPLCLGRDGDVADVAEAVVSRTPVWIHGAPGIGKSTVLRAALHHRSVVERFGGRRYFVRCGGESQADAIVAEIAVALHISIGPGLIDVVLESLATAPALLALDELATAWEHDREAVEDLLDRLVAVPGLGLAATIRGTASPGVDFPVRRVLVRPLDHVTAQQVFLSIAGEEYSRDPDLAELVAGQDGVPLALKLLATVAQGEPNLRGLWRRWMTQRRLVSDGLPGQDGMDVSVELTIRSPRMNGVAHRLLTVLGALPDGIELDDLQRLMPDTADAAAATLRKVGLAFDDQGRLRTLAPIRDYVSRERPMAADVRSAVIAHYVGVAKQYGLQAGTDSGAQASARLVAESGNLDTVLRDGLTDADPIAAIEAVCALGEFTRWTGIGDTDLLELAAQASGRAGNAALEGECLYRLGDIALRRCELDDAHALLTRALPLFEAAGDVRWQAHTVKHIGDTAFEKSDYQAALPSFERAAELYRAAGDRRGEARCNKTRGDVAERLSEYHDAIRLFEAALVIVDEIGDRLERADLHRRLADVALAVSDVDQAERRYSEALAWYQGTGVVLGRANCIRGQGQVALARGDFDAARDAIQRAEPLYARMRYKRGQADCMSVLGEIALARGEKASAVDLFDVALDLYTQLDDVIGRASCLLGIAAATEDSTRALSTAQAALVAFERIGRRDGIAQAHARLAALTVDATVTADHLRIAREIWREQGRTDRLTVLDHS</sequence>
<dbReference type="Gene3D" id="1.25.40.10">
    <property type="entry name" value="Tetratricopeptide repeat domain"/>
    <property type="match status" value="2"/>
</dbReference>
<dbReference type="InterPro" id="IPR019734">
    <property type="entry name" value="TPR_rpt"/>
</dbReference>
<evidence type="ECO:0000313" key="2">
    <source>
        <dbReference type="EMBL" id="GAA1529302.1"/>
    </source>
</evidence>
<name>A0ABP4LQ82_9ACTN</name>
<dbReference type="SUPFAM" id="SSF52540">
    <property type="entry name" value="P-loop containing nucleoside triphosphate hydrolases"/>
    <property type="match status" value="2"/>
</dbReference>
<dbReference type="Gene3D" id="3.40.50.300">
    <property type="entry name" value="P-loop containing nucleotide triphosphate hydrolases"/>
    <property type="match status" value="1"/>
</dbReference>
<dbReference type="InterPro" id="IPR011990">
    <property type="entry name" value="TPR-like_helical_dom_sf"/>
</dbReference>